<feature type="transmembrane region" description="Helical" evidence="7">
    <location>
        <begin position="368"/>
        <end position="388"/>
    </location>
</feature>
<dbReference type="RefSeq" id="WP_218285502.1">
    <property type="nucleotide sequence ID" value="NZ_CP076448.1"/>
</dbReference>
<evidence type="ECO:0000313" key="10">
    <source>
        <dbReference type="Proteomes" id="UP000694001"/>
    </source>
</evidence>
<evidence type="ECO:0000256" key="2">
    <source>
        <dbReference type="ARBA" id="ARBA00022448"/>
    </source>
</evidence>
<feature type="transmembrane region" description="Helical" evidence="7">
    <location>
        <begin position="156"/>
        <end position="179"/>
    </location>
</feature>
<feature type="domain" description="ABC transmembrane type-1" evidence="8">
    <location>
        <begin position="64"/>
        <end position="280"/>
    </location>
</feature>
<dbReference type="CDD" id="cd06261">
    <property type="entry name" value="TM_PBP2"/>
    <property type="match status" value="1"/>
</dbReference>
<feature type="transmembrane region" description="Helical" evidence="7">
    <location>
        <begin position="484"/>
        <end position="505"/>
    </location>
</feature>
<comment type="similarity">
    <text evidence="7">Belongs to the binding-protein-dependent transport system permease family.</text>
</comment>
<organism evidence="9 10">
    <name type="scientific">Elioraea tepida</name>
    <dbReference type="NCBI Taxonomy" id="2843330"/>
    <lineage>
        <taxon>Bacteria</taxon>
        <taxon>Pseudomonadati</taxon>
        <taxon>Pseudomonadota</taxon>
        <taxon>Alphaproteobacteria</taxon>
        <taxon>Acetobacterales</taxon>
        <taxon>Elioraeaceae</taxon>
        <taxon>Elioraea</taxon>
    </lineage>
</organism>
<dbReference type="GO" id="GO:0055085">
    <property type="term" value="P:transmembrane transport"/>
    <property type="evidence" value="ECO:0007669"/>
    <property type="project" value="InterPro"/>
</dbReference>
<keyword evidence="2 7" id="KW-0813">Transport</keyword>
<dbReference type="PANTHER" id="PTHR30183:SF6">
    <property type="entry name" value="INNER MEMBRANE ABC TRANSPORTER PERMEASE PROTEIN YNJC"/>
    <property type="match status" value="1"/>
</dbReference>
<name>A0A975YJ44_9PROT</name>
<evidence type="ECO:0000256" key="1">
    <source>
        <dbReference type="ARBA" id="ARBA00004651"/>
    </source>
</evidence>
<dbReference type="PANTHER" id="PTHR30183">
    <property type="entry name" value="MOLYBDENUM TRANSPORT SYSTEM PERMEASE PROTEIN MODB"/>
    <property type="match status" value="1"/>
</dbReference>
<evidence type="ECO:0000256" key="3">
    <source>
        <dbReference type="ARBA" id="ARBA00022475"/>
    </source>
</evidence>
<dbReference type="GO" id="GO:0005886">
    <property type="term" value="C:plasma membrane"/>
    <property type="evidence" value="ECO:0007669"/>
    <property type="project" value="UniProtKB-SubCell"/>
</dbReference>
<evidence type="ECO:0000259" key="8">
    <source>
        <dbReference type="PROSITE" id="PS50928"/>
    </source>
</evidence>
<evidence type="ECO:0000256" key="7">
    <source>
        <dbReference type="RuleBase" id="RU363032"/>
    </source>
</evidence>
<dbReference type="InterPro" id="IPR000515">
    <property type="entry name" value="MetI-like"/>
</dbReference>
<proteinExistence type="inferred from homology"/>
<evidence type="ECO:0000256" key="4">
    <source>
        <dbReference type="ARBA" id="ARBA00022692"/>
    </source>
</evidence>
<evidence type="ECO:0000313" key="9">
    <source>
        <dbReference type="EMBL" id="QXM24445.1"/>
    </source>
</evidence>
<evidence type="ECO:0000256" key="5">
    <source>
        <dbReference type="ARBA" id="ARBA00022989"/>
    </source>
</evidence>
<keyword evidence="10" id="KW-1185">Reference proteome</keyword>
<sequence length="569" mass="59350">MTRGARQRGGPLRAAPLVTLALFLGPILAGLAGTALPAFGLLPALGGEQLSLAPWRTLLDAPGFATSLRLTVTTGFAATLLSLGLVVAFCAACHDRPLFRRAQSVIAPMLATPHAAVAIGFAFLVAPSGLLARLLSPWATGWTRPPDIATVNDRSGIALIAGLVLKEVPYLLLAALAALNQVRAQALMRAARTLGYGPVTGWLKVVFPLVYAQIRLPVYAVLAFSLSVVDVAMVLGPGTPPTLAVLAIRWFSDRDLSLWFPASAAALLLGCVVVASIAVWHAAELFVGRIGRRWVESGRRGGAGRSASFLATGALGVVIALSLASLGVLALWSLAGPWRFPDALPGGLTLETWRAQADALAAPLRATVAIAALATLAAVALALLCLEAEARFGLSPGARALWLLYTPLLLPQLAFLFGLQVLFVRAGIDGTLGAVVWAHLLFVLPYVFLALADPWRAMDPRLARTAAALGAGPWRVFLGVKLPLMLRPILTAAAIGFAVSIGQYLPTLFAGAGRITTLTTEAVTLAGGSDRRIVGAYALMQALLPLVAYAAATAAPPLVWRNRRGLAVA</sequence>
<feature type="transmembrane region" description="Helical" evidence="7">
    <location>
        <begin position="434"/>
        <end position="452"/>
    </location>
</feature>
<dbReference type="Proteomes" id="UP000694001">
    <property type="component" value="Chromosome"/>
</dbReference>
<keyword evidence="5 7" id="KW-1133">Transmembrane helix</keyword>
<feature type="transmembrane region" description="Helical" evidence="7">
    <location>
        <begin position="534"/>
        <end position="555"/>
    </location>
</feature>
<protein>
    <submittedName>
        <fullName evidence="9">ABC transporter permease subunit</fullName>
    </submittedName>
</protein>
<keyword evidence="6 7" id="KW-0472">Membrane</keyword>
<feature type="domain" description="ABC transmembrane type-1" evidence="8">
    <location>
        <begin position="364"/>
        <end position="552"/>
    </location>
</feature>
<dbReference type="AlphaFoldDB" id="A0A975YJ44"/>
<feature type="transmembrane region" description="Helical" evidence="7">
    <location>
        <begin position="258"/>
        <end position="287"/>
    </location>
</feature>
<feature type="transmembrane region" description="Helical" evidence="7">
    <location>
        <begin position="70"/>
        <end position="94"/>
    </location>
</feature>
<evidence type="ECO:0000256" key="6">
    <source>
        <dbReference type="ARBA" id="ARBA00023136"/>
    </source>
</evidence>
<dbReference type="PROSITE" id="PS50928">
    <property type="entry name" value="ABC_TM1"/>
    <property type="match status" value="2"/>
</dbReference>
<feature type="transmembrane region" description="Helical" evidence="7">
    <location>
        <begin position="400"/>
        <end position="422"/>
    </location>
</feature>
<dbReference type="EMBL" id="CP076448">
    <property type="protein sequence ID" value="QXM24445.1"/>
    <property type="molecule type" value="Genomic_DNA"/>
</dbReference>
<keyword evidence="4 7" id="KW-0812">Transmembrane</keyword>
<gene>
    <name evidence="9" type="ORF">KO353_14560</name>
</gene>
<feature type="transmembrane region" description="Helical" evidence="7">
    <location>
        <begin position="308"/>
        <end position="335"/>
    </location>
</feature>
<reference evidence="9" key="1">
    <citation type="submission" date="2021-06" db="EMBL/GenBank/DDBJ databases">
        <title>Elioraea tepida, sp. nov., a moderately thermophilic aerobic anoxygenic phototrophic bacterium isolated from an alkaline siliceous hot spring mat community in Yellowstone National Park, WY, USA.</title>
        <authorList>
            <person name="Saini M.K."/>
            <person name="Yoshida S."/>
            <person name="Sebastian A."/>
            <person name="Hirose S."/>
            <person name="Hara E."/>
            <person name="Tamaki H."/>
            <person name="Soulier N.T."/>
            <person name="Albert I."/>
            <person name="Hanada S."/>
            <person name="Bryant D.A."/>
            <person name="Tank M."/>
        </authorList>
    </citation>
    <scope>NUCLEOTIDE SEQUENCE</scope>
    <source>
        <strain evidence="9">MS-P2</strain>
    </source>
</reference>
<dbReference type="Pfam" id="PF00528">
    <property type="entry name" value="BPD_transp_1"/>
    <property type="match status" value="1"/>
</dbReference>
<dbReference type="KEGG" id="elio:KO353_14560"/>
<keyword evidence="3" id="KW-1003">Cell membrane</keyword>
<comment type="subcellular location">
    <subcellularLocation>
        <location evidence="1 7">Cell membrane</location>
        <topology evidence="1 7">Multi-pass membrane protein</topology>
    </subcellularLocation>
</comment>
<feature type="transmembrane region" description="Helical" evidence="7">
    <location>
        <begin position="115"/>
        <end position="136"/>
    </location>
</feature>
<accession>A0A975YJ44</accession>